<feature type="transmembrane region" description="Helical" evidence="1">
    <location>
        <begin position="91"/>
        <end position="110"/>
    </location>
</feature>
<accession>X1N3M7</accession>
<feature type="transmembrane region" description="Helical" evidence="1">
    <location>
        <begin position="33"/>
        <end position="54"/>
    </location>
</feature>
<evidence type="ECO:0008006" key="3">
    <source>
        <dbReference type="Google" id="ProtNLM"/>
    </source>
</evidence>
<dbReference type="InterPro" id="IPR043130">
    <property type="entry name" value="CDP-OH_PTrfase_TM_dom"/>
</dbReference>
<dbReference type="GO" id="GO:0016020">
    <property type="term" value="C:membrane"/>
    <property type="evidence" value="ECO:0007669"/>
    <property type="project" value="InterPro"/>
</dbReference>
<keyword evidence="1" id="KW-0812">Transmembrane</keyword>
<reference evidence="2" key="1">
    <citation type="journal article" date="2014" name="Front. Microbiol.">
        <title>High frequency of phylogenetically diverse reductive dehalogenase-homologous genes in deep subseafloor sedimentary metagenomes.</title>
        <authorList>
            <person name="Kawai M."/>
            <person name="Futagami T."/>
            <person name="Toyoda A."/>
            <person name="Takaki Y."/>
            <person name="Nishi S."/>
            <person name="Hori S."/>
            <person name="Arai W."/>
            <person name="Tsubouchi T."/>
            <person name="Morono Y."/>
            <person name="Uchiyama I."/>
            <person name="Ito T."/>
            <person name="Fujiyama A."/>
            <person name="Inagaki F."/>
            <person name="Takami H."/>
        </authorList>
    </citation>
    <scope>NUCLEOTIDE SEQUENCE</scope>
    <source>
        <strain evidence="2">Expedition CK06-06</strain>
    </source>
</reference>
<feature type="non-terminal residue" evidence="2">
    <location>
        <position position="1"/>
    </location>
</feature>
<protein>
    <recommendedName>
        <fullName evidence="3">CDP-alcohol phosphatidyltransferase family protein</fullName>
    </recommendedName>
</protein>
<evidence type="ECO:0000256" key="1">
    <source>
        <dbReference type="SAM" id="Phobius"/>
    </source>
</evidence>
<feature type="transmembrane region" description="Helical" evidence="1">
    <location>
        <begin position="122"/>
        <end position="141"/>
    </location>
</feature>
<keyword evidence="1" id="KW-0472">Membrane</keyword>
<keyword evidence="1" id="KW-1133">Transmembrane helix</keyword>
<gene>
    <name evidence="2" type="ORF">S06H3_09030</name>
</gene>
<evidence type="ECO:0000313" key="2">
    <source>
        <dbReference type="EMBL" id="GAI13209.1"/>
    </source>
</evidence>
<comment type="caution">
    <text evidence="2">The sequence shown here is derived from an EMBL/GenBank/DDBJ whole genome shotgun (WGS) entry which is preliminary data.</text>
</comment>
<name>X1N3M7_9ZZZZ</name>
<dbReference type="Pfam" id="PF01066">
    <property type="entry name" value="CDP-OH_P_transf"/>
    <property type="match status" value="1"/>
</dbReference>
<dbReference type="Gene3D" id="1.20.120.1760">
    <property type="match status" value="1"/>
</dbReference>
<dbReference type="GO" id="GO:0016780">
    <property type="term" value="F:phosphotransferase activity, for other substituted phosphate groups"/>
    <property type="evidence" value="ECO:0007669"/>
    <property type="project" value="InterPro"/>
</dbReference>
<dbReference type="EMBL" id="BARV01003905">
    <property type="protein sequence ID" value="GAI13209.1"/>
    <property type="molecule type" value="Genomic_DNA"/>
</dbReference>
<proteinExistence type="predicted"/>
<dbReference type="GO" id="GO:0008654">
    <property type="term" value="P:phospholipid biosynthetic process"/>
    <property type="evidence" value="ECO:0007669"/>
    <property type="project" value="InterPro"/>
</dbReference>
<dbReference type="AlphaFoldDB" id="X1N3M7"/>
<feature type="transmembrane region" description="Helical" evidence="1">
    <location>
        <begin position="147"/>
        <end position="164"/>
    </location>
</feature>
<dbReference type="InterPro" id="IPR000462">
    <property type="entry name" value="CDP-OH_P_trans"/>
</dbReference>
<feature type="transmembrane region" description="Helical" evidence="1">
    <location>
        <begin position="66"/>
        <end position="85"/>
    </location>
</feature>
<sequence>IKNINKGFLANFITFSRIIFIPFLIISELREKYVQSLIIILLISISDIIDGRVAKQAGNNCKGGDIFDVVADFMVVLSIFALWYLKQMVSAYIIFLILFSFITFGYISFLKKKIVQNKIGKYVGAVCFLGITVIIFTRLYFKEICISLQNLVVIIISIYLIISINENIRSIIREVRYEQKR</sequence>
<organism evidence="2">
    <name type="scientific">marine sediment metagenome</name>
    <dbReference type="NCBI Taxonomy" id="412755"/>
    <lineage>
        <taxon>unclassified sequences</taxon>
        <taxon>metagenomes</taxon>
        <taxon>ecological metagenomes</taxon>
    </lineage>
</organism>
<feature type="transmembrane region" description="Helical" evidence="1">
    <location>
        <begin position="7"/>
        <end position="27"/>
    </location>
</feature>